<feature type="transmembrane region" description="Helical" evidence="7">
    <location>
        <begin position="43"/>
        <end position="60"/>
    </location>
</feature>
<dbReference type="PANTHER" id="PTHR22595">
    <property type="entry name" value="CHITINASE-RELATED"/>
    <property type="match status" value="1"/>
</dbReference>
<evidence type="ECO:0000256" key="7">
    <source>
        <dbReference type="SAM" id="Phobius"/>
    </source>
</evidence>
<dbReference type="Pfam" id="PF00182">
    <property type="entry name" value="Glyco_hydro_19"/>
    <property type="match status" value="1"/>
</dbReference>
<keyword evidence="6" id="KW-0624">Polysaccharide degradation</keyword>
<keyword evidence="4" id="KW-0119">Carbohydrate metabolism</keyword>
<dbReference type="EMBL" id="JAMFTS010000003">
    <property type="protein sequence ID" value="KAJ4773881.1"/>
    <property type="molecule type" value="Genomic_DNA"/>
</dbReference>
<dbReference type="EC" id="3.2.1.14" evidence="2"/>
<keyword evidence="5" id="KW-0326">Glycosidase</keyword>
<comment type="catalytic activity">
    <reaction evidence="1">
        <text>Random endo-hydrolysis of N-acetyl-beta-D-glucosaminide (1-&gt;4)-beta-linkages in chitin and chitodextrins.</text>
        <dbReference type="EC" id="3.2.1.14"/>
    </reaction>
</comment>
<evidence type="ECO:0000256" key="1">
    <source>
        <dbReference type="ARBA" id="ARBA00000822"/>
    </source>
</evidence>
<dbReference type="GO" id="GO:0008843">
    <property type="term" value="F:endochitinase activity"/>
    <property type="evidence" value="ECO:0007669"/>
    <property type="project" value="UniProtKB-EC"/>
</dbReference>
<sequence length="288" mass="32127">MITFRFANYYSQHPSPSIKSIHAHTEFHSTIVFKFTVKMRSTLIPILTLALLVGLFFYAGKAQNVNSIITPSLYNKMLPHRNQFYTYDAFIKAANAFPQFGTTGDAATRKKELAAFFGQTSHETTGGWPNAPDGPYAWGYSFIEEQKKTDPPYYGRGPIQLTHKYNYEQAAKSPAIKADLINNPNLVSSDPVIAFKTAIWLWMTPQSAKPSCHDVMTGKWTPSASDKVAGRLPGYGLTTNIINGGEECNKGEIASVTDRIGFYKRYCNMLGVSYGDNIDCKKQKPYNA</sequence>
<dbReference type="CDD" id="cd00325">
    <property type="entry name" value="chitinase_GH19"/>
    <property type="match status" value="1"/>
</dbReference>
<dbReference type="GO" id="GO:0016998">
    <property type="term" value="P:cell wall macromolecule catabolic process"/>
    <property type="evidence" value="ECO:0007669"/>
    <property type="project" value="InterPro"/>
</dbReference>
<evidence type="ECO:0000259" key="8">
    <source>
        <dbReference type="Pfam" id="PF00182"/>
    </source>
</evidence>
<dbReference type="SUPFAM" id="SSF53955">
    <property type="entry name" value="Lysozyme-like"/>
    <property type="match status" value="1"/>
</dbReference>
<evidence type="ECO:0000313" key="9">
    <source>
        <dbReference type="EMBL" id="KAJ4773881.1"/>
    </source>
</evidence>
<comment type="caution">
    <text evidence="9">The sequence shown here is derived from an EMBL/GenBank/DDBJ whole genome shotgun (WGS) entry which is preliminary data.</text>
</comment>
<evidence type="ECO:0000256" key="5">
    <source>
        <dbReference type="ARBA" id="ARBA00023295"/>
    </source>
</evidence>
<reference evidence="9" key="1">
    <citation type="submission" date="2022-08" db="EMBL/GenBank/DDBJ databases">
        <authorList>
            <person name="Marques A."/>
        </authorList>
    </citation>
    <scope>NUCLEOTIDE SEQUENCE</scope>
    <source>
        <strain evidence="9">RhyPub2mFocal</strain>
        <tissue evidence="9">Leaves</tissue>
    </source>
</reference>
<keyword evidence="7" id="KW-0812">Transmembrane</keyword>
<keyword evidence="7" id="KW-0472">Membrane</keyword>
<dbReference type="Gene3D" id="3.30.20.10">
    <property type="entry name" value="Endochitinase, domain 2"/>
    <property type="match status" value="1"/>
</dbReference>
<dbReference type="GO" id="GO:0006032">
    <property type="term" value="P:chitin catabolic process"/>
    <property type="evidence" value="ECO:0007669"/>
    <property type="project" value="InterPro"/>
</dbReference>
<protein>
    <recommendedName>
        <fullName evidence="2">chitinase</fullName>
        <ecNumber evidence="2">3.2.1.14</ecNumber>
    </recommendedName>
</protein>
<evidence type="ECO:0000256" key="4">
    <source>
        <dbReference type="ARBA" id="ARBA00023277"/>
    </source>
</evidence>
<name>A0AAV8E4B0_9POAL</name>
<proteinExistence type="predicted"/>
<dbReference type="PANTHER" id="PTHR22595:SF45">
    <property type="entry name" value="CHITINASE 11"/>
    <property type="match status" value="1"/>
</dbReference>
<evidence type="ECO:0000256" key="3">
    <source>
        <dbReference type="ARBA" id="ARBA00022801"/>
    </source>
</evidence>
<evidence type="ECO:0000256" key="6">
    <source>
        <dbReference type="ARBA" id="ARBA00023326"/>
    </source>
</evidence>
<accession>A0AAV8E4B0</accession>
<keyword evidence="3" id="KW-0378">Hydrolase</keyword>
<dbReference type="AlphaFoldDB" id="A0AAV8E4B0"/>
<dbReference type="InterPro" id="IPR000726">
    <property type="entry name" value="Glyco_hydro_19_cat"/>
</dbReference>
<dbReference type="Proteomes" id="UP001140206">
    <property type="component" value="Chromosome 3"/>
</dbReference>
<dbReference type="InterPro" id="IPR023346">
    <property type="entry name" value="Lysozyme-like_dom_sf"/>
</dbReference>
<dbReference type="Gene3D" id="1.10.530.10">
    <property type="match status" value="1"/>
</dbReference>
<evidence type="ECO:0000313" key="10">
    <source>
        <dbReference type="Proteomes" id="UP001140206"/>
    </source>
</evidence>
<feature type="domain" description="Glycoside hydrolase family 19 catalytic" evidence="8">
    <location>
        <begin position="68"/>
        <end position="280"/>
    </location>
</feature>
<dbReference type="GO" id="GO:0000272">
    <property type="term" value="P:polysaccharide catabolic process"/>
    <property type="evidence" value="ECO:0007669"/>
    <property type="project" value="UniProtKB-KW"/>
</dbReference>
<dbReference type="GO" id="GO:0050832">
    <property type="term" value="P:defense response to fungus"/>
    <property type="evidence" value="ECO:0007669"/>
    <property type="project" value="TreeGrafter"/>
</dbReference>
<organism evidence="9 10">
    <name type="scientific">Rhynchospora pubera</name>
    <dbReference type="NCBI Taxonomy" id="906938"/>
    <lineage>
        <taxon>Eukaryota</taxon>
        <taxon>Viridiplantae</taxon>
        <taxon>Streptophyta</taxon>
        <taxon>Embryophyta</taxon>
        <taxon>Tracheophyta</taxon>
        <taxon>Spermatophyta</taxon>
        <taxon>Magnoliopsida</taxon>
        <taxon>Liliopsida</taxon>
        <taxon>Poales</taxon>
        <taxon>Cyperaceae</taxon>
        <taxon>Cyperoideae</taxon>
        <taxon>Rhynchosporeae</taxon>
        <taxon>Rhynchospora</taxon>
    </lineage>
</organism>
<gene>
    <name evidence="9" type="ORF">LUZ62_058138</name>
</gene>
<evidence type="ECO:0000256" key="2">
    <source>
        <dbReference type="ARBA" id="ARBA00012729"/>
    </source>
</evidence>
<keyword evidence="7" id="KW-1133">Transmembrane helix</keyword>
<keyword evidence="10" id="KW-1185">Reference proteome</keyword>